<dbReference type="GO" id="GO:0016020">
    <property type="term" value="C:membrane"/>
    <property type="evidence" value="ECO:0007669"/>
    <property type="project" value="InterPro"/>
</dbReference>
<proteinExistence type="inferred from homology"/>
<feature type="transmembrane region" description="Helical" evidence="4">
    <location>
        <begin position="6"/>
        <end position="24"/>
    </location>
</feature>
<dbReference type="STRING" id="39060.SAMN05660706_13619"/>
<evidence type="ECO:0000313" key="6">
    <source>
        <dbReference type="EMBL" id="SFR15601.1"/>
    </source>
</evidence>
<dbReference type="GO" id="GO:0006935">
    <property type="term" value="P:chemotaxis"/>
    <property type="evidence" value="ECO:0007669"/>
    <property type="project" value="InterPro"/>
</dbReference>
<dbReference type="PANTHER" id="PTHR32089:SF112">
    <property type="entry name" value="LYSOZYME-LIKE PROTEIN-RELATED"/>
    <property type="match status" value="1"/>
</dbReference>
<dbReference type="RefSeq" id="WP_092487051.1">
    <property type="nucleotide sequence ID" value="NZ_FOYM01000036.1"/>
</dbReference>
<dbReference type="InterPro" id="IPR004089">
    <property type="entry name" value="MCPsignal_dom"/>
</dbReference>
<evidence type="ECO:0000256" key="3">
    <source>
        <dbReference type="PROSITE-ProRule" id="PRU00284"/>
    </source>
</evidence>
<name>A0A1I6EDJ8_9FIRM</name>
<sequence>MAMAEIIYGAILSVAVGYFTYRFVKNRFFYYMNNLNKEISDWQQVTLPPTERSESTRIFPIGDKVFELINKARILTQEIHLTSQQVRAASNQVEASARSAMDIDTAIDRMQNTAAGMQQTSIALEQDFDASQSATQEIDTAIKQIQDSVSKISDNTNTLKNQTTTLQTAVDQVKLIAQNINEISDQTKLLALNAAIEAARAGEHGKGFTVVAEEIGKLSDRTAAAVQQAFGILEDMKGNVGMVINNITESINSSSTATGQVKHIETVLTHSFDLIQRANNTARETFYEVNGSLQQMAATLQSCRKELEPIIHTGTLMQSLSDKLEQTAKQNRIHYVLEAQVTSQVETIKSLLARASEKDCIATLDTAQHKETLTRLKKENPGIEAIWSNDATGHFLYSEPPAALANGKVREWWQRAVAGEIFVSPVYISAITRQPCLTVSVPIIRDGIVCGVLGADLRALN</sequence>
<dbReference type="PRINTS" id="PR00260">
    <property type="entry name" value="CHEMTRNSDUCR"/>
</dbReference>
<keyword evidence="7" id="KW-1185">Reference proteome</keyword>
<evidence type="ECO:0000256" key="2">
    <source>
        <dbReference type="ARBA" id="ARBA00029447"/>
    </source>
</evidence>
<dbReference type="SMART" id="SM00283">
    <property type="entry name" value="MA"/>
    <property type="match status" value="1"/>
</dbReference>
<protein>
    <submittedName>
        <fullName evidence="6">Methyl-accepting chemotaxis sensory transducer with Cache sensor</fullName>
    </submittedName>
</protein>
<evidence type="ECO:0000313" key="7">
    <source>
        <dbReference type="Proteomes" id="UP000199584"/>
    </source>
</evidence>
<dbReference type="AlphaFoldDB" id="A0A1I6EDJ8"/>
<dbReference type="GO" id="GO:0004888">
    <property type="term" value="F:transmembrane signaling receptor activity"/>
    <property type="evidence" value="ECO:0007669"/>
    <property type="project" value="InterPro"/>
</dbReference>
<dbReference type="GO" id="GO:0007165">
    <property type="term" value="P:signal transduction"/>
    <property type="evidence" value="ECO:0007669"/>
    <property type="project" value="UniProtKB-KW"/>
</dbReference>
<dbReference type="Pfam" id="PF00015">
    <property type="entry name" value="MCPsignal"/>
    <property type="match status" value="1"/>
</dbReference>
<dbReference type="SUPFAM" id="SSF58104">
    <property type="entry name" value="Methyl-accepting chemotaxis protein (MCP) signaling domain"/>
    <property type="match status" value="1"/>
</dbReference>
<dbReference type="PANTHER" id="PTHR32089">
    <property type="entry name" value="METHYL-ACCEPTING CHEMOTAXIS PROTEIN MCPB"/>
    <property type="match status" value="1"/>
</dbReference>
<dbReference type="Gene3D" id="3.30.450.20">
    <property type="entry name" value="PAS domain"/>
    <property type="match status" value="1"/>
</dbReference>
<dbReference type="InterPro" id="IPR004090">
    <property type="entry name" value="Chemotax_Me-accpt_rcpt"/>
</dbReference>
<dbReference type="PROSITE" id="PS50111">
    <property type="entry name" value="CHEMOTAXIS_TRANSDUC_2"/>
    <property type="match status" value="1"/>
</dbReference>
<dbReference type="Gene3D" id="1.10.287.950">
    <property type="entry name" value="Methyl-accepting chemotaxis protein"/>
    <property type="match status" value="1"/>
</dbReference>
<evidence type="ECO:0000256" key="4">
    <source>
        <dbReference type="SAM" id="Phobius"/>
    </source>
</evidence>
<keyword evidence="4" id="KW-1133">Transmembrane helix</keyword>
<accession>A0A1I6EDJ8</accession>
<keyword evidence="1 3" id="KW-0807">Transducer</keyword>
<dbReference type="Proteomes" id="UP000199584">
    <property type="component" value="Unassembled WGS sequence"/>
</dbReference>
<evidence type="ECO:0000259" key="5">
    <source>
        <dbReference type="PROSITE" id="PS50111"/>
    </source>
</evidence>
<keyword evidence="4" id="KW-0472">Membrane</keyword>
<dbReference type="SUPFAM" id="SSF103190">
    <property type="entry name" value="Sensory domain-like"/>
    <property type="match status" value="1"/>
</dbReference>
<gene>
    <name evidence="6" type="ORF">SAMN05660706_13619</name>
</gene>
<dbReference type="InterPro" id="IPR029151">
    <property type="entry name" value="Sensor-like_sf"/>
</dbReference>
<reference evidence="7" key="1">
    <citation type="submission" date="2016-10" db="EMBL/GenBank/DDBJ databases">
        <authorList>
            <person name="Varghese N."/>
            <person name="Submissions S."/>
        </authorList>
    </citation>
    <scope>NUCLEOTIDE SEQUENCE [LARGE SCALE GENOMIC DNA]</scope>
    <source>
        <strain evidence="7">DSM 3669</strain>
    </source>
</reference>
<dbReference type="CDD" id="cd18773">
    <property type="entry name" value="PDC1_HK_sensor"/>
    <property type="match status" value="1"/>
</dbReference>
<comment type="similarity">
    <text evidence="2">Belongs to the methyl-accepting chemotaxis (MCP) protein family.</text>
</comment>
<organism evidence="6 7">
    <name type="scientific">Desulfoscipio geothermicus DSM 3669</name>
    <dbReference type="NCBI Taxonomy" id="1121426"/>
    <lineage>
        <taxon>Bacteria</taxon>
        <taxon>Bacillati</taxon>
        <taxon>Bacillota</taxon>
        <taxon>Clostridia</taxon>
        <taxon>Eubacteriales</taxon>
        <taxon>Desulfallaceae</taxon>
        <taxon>Desulfoscipio</taxon>
    </lineage>
</organism>
<evidence type="ECO:0000256" key="1">
    <source>
        <dbReference type="ARBA" id="ARBA00023224"/>
    </source>
</evidence>
<dbReference type="EMBL" id="FOYM01000036">
    <property type="protein sequence ID" value="SFR15601.1"/>
    <property type="molecule type" value="Genomic_DNA"/>
</dbReference>
<keyword evidence="4" id="KW-0812">Transmembrane</keyword>
<dbReference type="OrthoDB" id="9816519at2"/>
<feature type="domain" description="Methyl-accepting transducer" evidence="5">
    <location>
        <begin position="81"/>
        <end position="311"/>
    </location>
</feature>